<comment type="similarity">
    <text evidence="2">Belongs to the MORC ATPase protein family.</text>
</comment>
<dbReference type="GO" id="GO:0006281">
    <property type="term" value="P:DNA repair"/>
    <property type="evidence" value="ECO:0007669"/>
    <property type="project" value="UniProtKB-KW"/>
</dbReference>
<evidence type="ECO:0000256" key="8">
    <source>
        <dbReference type="ARBA" id="ARBA00023158"/>
    </source>
</evidence>
<dbReference type="Gene3D" id="3.30.565.10">
    <property type="entry name" value="Histidine kinase-like ATPase, C-terminal domain"/>
    <property type="match status" value="1"/>
</dbReference>
<keyword evidence="4" id="KW-0378">Hydrolase</keyword>
<evidence type="ECO:0000259" key="12">
    <source>
        <dbReference type="Pfam" id="PF17942"/>
    </source>
</evidence>
<evidence type="ECO:0000256" key="4">
    <source>
        <dbReference type="ARBA" id="ARBA00022759"/>
    </source>
</evidence>
<dbReference type="Proteomes" id="UP001188597">
    <property type="component" value="Unassembled WGS sequence"/>
</dbReference>
<accession>A0AA88XEV0</accession>
<evidence type="ECO:0000256" key="10">
    <source>
        <dbReference type="ARBA" id="ARBA00023242"/>
    </source>
</evidence>
<keyword evidence="6" id="KW-0156">Chromatin regulator</keyword>
<dbReference type="GO" id="GO:0016887">
    <property type="term" value="F:ATP hydrolysis activity"/>
    <property type="evidence" value="ECO:0007669"/>
    <property type="project" value="InterPro"/>
</dbReference>
<feature type="non-terminal residue" evidence="13">
    <location>
        <position position="1"/>
    </location>
</feature>
<feature type="compositionally biased region" description="Acidic residues" evidence="11">
    <location>
        <begin position="32"/>
        <end position="52"/>
    </location>
</feature>
<keyword evidence="4" id="KW-0255">Endonuclease</keyword>
<dbReference type="Pfam" id="PF17942">
    <property type="entry name" value="Morc6_S5"/>
    <property type="match status" value="1"/>
</dbReference>
<feature type="domain" description="Morc S5" evidence="12">
    <location>
        <begin position="423"/>
        <end position="565"/>
    </location>
</feature>
<keyword evidence="10" id="KW-0539">Nucleus</keyword>
<evidence type="ECO:0000256" key="2">
    <source>
        <dbReference type="ARBA" id="ARBA00007845"/>
    </source>
</evidence>
<dbReference type="PANTHER" id="PTHR23336">
    <property type="entry name" value="ZINC FINGER CW-TYPE COILED-COIL DOMAIN PROTEIN 3"/>
    <property type="match status" value="1"/>
</dbReference>
<organism evidence="13 14">
    <name type="scientific">Escallonia herrerae</name>
    <dbReference type="NCBI Taxonomy" id="1293975"/>
    <lineage>
        <taxon>Eukaryota</taxon>
        <taxon>Viridiplantae</taxon>
        <taxon>Streptophyta</taxon>
        <taxon>Embryophyta</taxon>
        <taxon>Tracheophyta</taxon>
        <taxon>Spermatophyta</taxon>
        <taxon>Magnoliopsida</taxon>
        <taxon>eudicotyledons</taxon>
        <taxon>Gunneridae</taxon>
        <taxon>Pentapetalae</taxon>
        <taxon>asterids</taxon>
        <taxon>campanulids</taxon>
        <taxon>Escalloniales</taxon>
        <taxon>Escalloniaceae</taxon>
        <taxon>Escallonia</taxon>
    </lineage>
</organism>
<dbReference type="InterPro" id="IPR041006">
    <property type="entry name" value="Morc_S5"/>
</dbReference>
<evidence type="ECO:0000313" key="14">
    <source>
        <dbReference type="Proteomes" id="UP001188597"/>
    </source>
</evidence>
<dbReference type="EMBL" id="JAVXUP010000008">
    <property type="protein sequence ID" value="KAK3043219.1"/>
    <property type="molecule type" value="Genomic_DNA"/>
</dbReference>
<comment type="caution">
    <text evidence="13">The sequence shown here is derived from an EMBL/GenBank/DDBJ whole genome shotgun (WGS) entry which is preliminary data.</text>
</comment>
<sequence length="752" mass="83527">MEIAQVKQEIVEHPKSTALYAGAEPSNPLDVIDLDSTDSDSDISSSSDDDDATGGAGKRSRASNGGGEGGAKKRKRLDELGVILPVGFLDPLPPKLPLPEGKSAENGDGKDVAVQRCKQFWKAGDFDAKSGNWDASLGGMDHVRVHPRFLHSNATSHKWVLGAFAELLDNSLDEVCNGATFVNIDMIKNKKDGNKMLLIEDNGGGMDPDKMRQCMSLGYSLKSKVADTIGQCKSKIYKFDYSTQLCFSFEYNVVFTTVLFLPDGNGFKTSTMRLGADVIVFSRCSGRDGNRPTQSIGLLSYTFLRSTGKEDIVVPMLDYGRSAQDWKKITRSSAGDWNRNVETIVQWSPFSSEADLLRQFNRMKDHGTLVVIYNLWEDDQGLLELDFDTDQHDIQIRGVNRDDKNIQMAQQYPNSRHYLTYRHSLRSYASILYLRIPPGFRVILRGKDVEHHNIVNDMMMTQQVTYRPNSAAEGMSKDMVAVVTMGFVKDAKSHIDVQGFNVYHKNRLIKPFWRLWNPAGSGGRGVIGVLEANFVEPAHDKQGFERTIVLSRLEARLIQMQKTYWGMHCHKIGYAVARGKKDLDEGDTSPDYLPHTPSRPKKKSAISGGKVPTGADKYLSHKNQKLGRESDGHPNSVDGTHGNGHIYSKGERRKKASSNSEKGLSYSEPSSPSAENLCGNDLPTRRPERQANGHSRKVLSAKNSYRKDTSHANELEIKEAVEDSSSGGTAARITTTFQSKSERERCKSLEAQ</sequence>
<name>A0AA88XEV0_9ASTE</name>
<dbReference type="InterPro" id="IPR045261">
    <property type="entry name" value="MORC_ATPase"/>
</dbReference>
<comment type="subcellular location">
    <subcellularLocation>
        <location evidence="1">Nucleus</location>
    </subcellularLocation>
</comment>
<feature type="compositionally biased region" description="Polar residues" evidence="11">
    <location>
        <begin position="723"/>
        <end position="739"/>
    </location>
</feature>
<keyword evidence="9" id="KW-0234">DNA repair</keyword>
<protein>
    <recommendedName>
        <fullName evidence="12">Morc S5 domain-containing protein</fullName>
    </recommendedName>
</protein>
<proteinExistence type="inferred from homology"/>
<feature type="compositionally biased region" description="Basic and acidic residues" evidence="11">
    <location>
        <begin position="740"/>
        <end position="752"/>
    </location>
</feature>
<dbReference type="SUPFAM" id="SSF55874">
    <property type="entry name" value="ATPase domain of HSP90 chaperone/DNA topoisomerase II/histidine kinase"/>
    <property type="match status" value="1"/>
</dbReference>
<dbReference type="GO" id="GO:0031349">
    <property type="term" value="P:positive regulation of defense response"/>
    <property type="evidence" value="ECO:0007669"/>
    <property type="project" value="UniProtKB-ARBA"/>
</dbReference>
<dbReference type="GO" id="GO:0031047">
    <property type="term" value="P:regulatory ncRNA-mediated gene silencing"/>
    <property type="evidence" value="ECO:0007669"/>
    <property type="project" value="UniProtKB-KW"/>
</dbReference>
<evidence type="ECO:0000256" key="6">
    <source>
        <dbReference type="ARBA" id="ARBA00022853"/>
    </source>
</evidence>
<evidence type="ECO:0000256" key="5">
    <source>
        <dbReference type="ARBA" id="ARBA00022763"/>
    </source>
</evidence>
<dbReference type="GO" id="GO:0005634">
    <property type="term" value="C:nucleus"/>
    <property type="evidence" value="ECO:0007669"/>
    <property type="project" value="UniProtKB-SubCell"/>
</dbReference>
<feature type="compositionally biased region" description="Polar residues" evidence="11">
    <location>
        <begin position="657"/>
        <end position="674"/>
    </location>
</feature>
<dbReference type="AlphaFoldDB" id="A0AA88XEV0"/>
<keyword evidence="7" id="KW-0175">Coiled coil</keyword>
<dbReference type="InterPro" id="IPR036890">
    <property type="entry name" value="HATPase_C_sf"/>
</dbReference>
<keyword evidence="14" id="KW-1185">Reference proteome</keyword>
<dbReference type="GO" id="GO:0004519">
    <property type="term" value="F:endonuclease activity"/>
    <property type="evidence" value="ECO:0007669"/>
    <property type="project" value="UniProtKB-KW"/>
</dbReference>
<evidence type="ECO:0000313" key="13">
    <source>
        <dbReference type="EMBL" id="KAK3043219.1"/>
    </source>
</evidence>
<feature type="region of interest" description="Disordered" evidence="11">
    <location>
        <begin position="585"/>
        <end position="752"/>
    </location>
</feature>
<evidence type="ECO:0000256" key="7">
    <source>
        <dbReference type="ARBA" id="ARBA00023054"/>
    </source>
</evidence>
<keyword evidence="5" id="KW-0227">DNA damage</keyword>
<keyword evidence="8" id="KW-0943">RNA-mediated gene silencing</keyword>
<dbReference type="PANTHER" id="PTHR23336:SF58">
    <property type="entry name" value="PROTEIN MICRORCHIDIA 4"/>
    <property type="match status" value="1"/>
</dbReference>
<feature type="region of interest" description="Disordered" evidence="11">
    <location>
        <begin position="17"/>
        <end position="74"/>
    </location>
</feature>
<evidence type="ECO:0000256" key="11">
    <source>
        <dbReference type="SAM" id="MobiDB-lite"/>
    </source>
</evidence>
<feature type="compositionally biased region" description="Basic and acidic residues" evidence="11">
    <location>
        <begin position="705"/>
        <end position="721"/>
    </location>
</feature>
<dbReference type="GO" id="GO:0006325">
    <property type="term" value="P:chromatin organization"/>
    <property type="evidence" value="ECO:0007669"/>
    <property type="project" value="UniProtKB-KW"/>
</dbReference>
<evidence type="ECO:0000256" key="1">
    <source>
        <dbReference type="ARBA" id="ARBA00004123"/>
    </source>
</evidence>
<evidence type="ECO:0000256" key="9">
    <source>
        <dbReference type="ARBA" id="ARBA00023204"/>
    </source>
</evidence>
<gene>
    <name evidence="13" type="ORF">RJ639_002462</name>
</gene>
<keyword evidence="3" id="KW-0540">Nuclease</keyword>
<dbReference type="Pfam" id="PF13589">
    <property type="entry name" value="HATPase_c_3"/>
    <property type="match status" value="1"/>
</dbReference>
<evidence type="ECO:0000256" key="3">
    <source>
        <dbReference type="ARBA" id="ARBA00022722"/>
    </source>
</evidence>
<reference evidence="13" key="1">
    <citation type="submission" date="2022-12" db="EMBL/GenBank/DDBJ databases">
        <title>Draft genome assemblies for two species of Escallonia (Escalloniales).</title>
        <authorList>
            <person name="Chanderbali A."/>
            <person name="Dervinis C."/>
            <person name="Anghel I."/>
            <person name="Soltis D."/>
            <person name="Soltis P."/>
            <person name="Zapata F."/>
        </authorList>
    </citation>
    <scope>NUCLEOTIDE SEQUENCE</scope>
    <source>
        <strain evidence="13">UCBG64.0493</strain>
        <tissue evidence="13">Leaf</tissue>
    </source>
</reference>